<evidence type="ECO:0000256" key="5">
    <source>
        <dbReference type="RuleBase" id="RU003516"/>
    </source>
</evidence>
<reference evidence="7" key="2">
    <citation type="submission" date="2023-05" db="EMBL/GenBank/DDBJ databases">
        <authorList>
            <consortium name="Lawrence Berkeley National Laboratory"/>
            <person name="Steindorff A."/>
            <person name="Hensen N."/>
            <person name="Bonometti L."/>
            <person name="Westerberg I."/>
            <person name="Brannstrom I.O."/>
            <person name="Guillou S."/>
            <person name="Cros-Aarteil S."/>
            <person name="Calhoun S."/>
            <person name="Haridas S."/>
            <person name="Kuo A."/>
            <person name="Mondo S."/>
            <person name="Pangilinan J."/>
            <person name="Riley R."/>
            <person name="Labutti K."/>
            <person name="Andreopoulos B."/>
            <person name="Lipzen A."/>
            <person name="Chen C."/>
            <person name="Yanf M."/>
            <person name="Daum C."/>
            <person name="Ng V."/>
            <person name="Clum A."/>
            <person name="Ohm R."/>
            <person name="Martin F."/>
            <person name="Silar P."/>
            <person name="Natvig D."/>
            <person name="Lalanne C."/>
            <person name="Gautier V."/>
            <person name="Ament-Velasquez S.L."/>
            <person name="Kruys A."/>
            <person name="Hutchinson M.I."/>
            <person name="Powell A.J."/>
            <person name="Barry K."/>
            <person name="Miller A.N."/>
            <person name="Grigoriev I.V."/>
            <person name="Debuchy R."/>
            <person name="Gladieux P."/>
            <person name="Thoren M.H."/>
            <person name="Johannesson H."/>
        </authorList>
    </citation>
    <scope>NUCLEOTIDE SEQUENCE</scope>
    <source>
        <strain evidence="7">CBS 731.68</strain>
    </source>
</reference>
<feature type="domain" description="Alpha box" evidence="6">
    <location>
        <begin position="38"/>
        <end position="93"/>
    </location>
</feature>
<dbReference type="AlphaFoldDB" id="A0AAN6U2G8"/>
<dbReference type="InterPro" id="IPR006856">
    <property type="entry name" value="MATalpha_HMGbox"/>
</dbReference>
<protein>
    <recommendedName>
        <fullName evidence="6">Alpha box domain-containing protein</fullName>
    </recommendedName>
</protein>
<evidence type="ECO:0000256" key="1">
    <source>
        <dbReference type="ARBA" id="ARBA00023015"/>
    </source>
</evidence>
<organism evidence="7 8">
    <name type="scientific">Parathielavia appendiculata</name>
    <dbReference type="NCBI Taxonomy" id="2587402"/>
    <lineage>
        <taxon>Eukaryota</taxon>
        <taxon>Fungi</taxon>
        <taxon>Dikarya</taxon>
        <taxon>Ascomycota</taxon>
        <taxon>Pezizomycotina</taxon>
        <taxon>Sordariomycetes</taxon>
        <taxon>Sordariomycetidae</taxon>
        <taxon>Sordariales</taxon>
        <taxon>Chaetomiaceae</taxon>
        <taxon>Parathielavia</taxon>
    </lineage>
</organism>
<reference evidence="7" key="1">
    <citation type="journal article" date="2023" name="Mol. Phylogenet. Evol.">
        <title>Genome-scale phylogeny and comparative genomics of the fungal order Sordariales.</title>
        <authorList>
            <person name="Hensen N."/>
            <person name="Bonometti L."/>
            <person name="Westerberg I."/>
            <person name="Brannstrom I.O."/>
            <person name="Guillou S."/>
            <person name="Cros-Aarteil S."/>
            <person name="Calhoun S."/>
            <person name="Haridas S."/>
            <person name="Kuo A."/>
            <person name="Mondo S."/>
            <person name="Pangilinan J."/>
            <person name="Riley R."/>
            <person name="LaButti K."/>
            <person name="Andreopoulos B."/>
            <person name="Lipzen A."/>
            <person name="Chen C."/>
            <person name="Yan M."/>
            <person name="Daum C."/>
            <person name="Ng V."/>
            <person name="Clum A."/>
            <person name="Steindorff A."/>
            <person name="Ohm R.A."/>
            <person name="Martin F."/>
            <person name="Silar P."/>
            <person name="Natvig D.O."/>
            <person name="Lalanne C."/>
            <person name="Gautier V."/>
            <person name="Ament-Velasquez S.L."/>
            <person name="Kruys A."/>
            <person name="Hutchinson M.I."/>
            <person name="Powell A.J."/>
            <person name="Barry K."/>
            <person name="Miller A.N."/>
            <person name="Grigoriev I.V."/>
            <person name="Debuchy R."/>
            <person name="Gladieux P."/>
            <person name="Hiltunen Thoren M."/>
            <person name="Johannesson H."/>
        </authorList>
    </citation>
    <scope>NUCLEOTIDE SEQUENCE</scope>
    <source>
        <strain evidence="7">CBS 731.68</strain>
    </source>
</reference>
<gene>
    <name evidence="7" type="ORF">N657DRAFT_643899</name>
</gene>
<evidence type="ECO:0000313" key="7">
    <source>
        <dbReference type="EMBL" id="KAK4125089.1"/>
    </source>
</evidence>
<dbReference type="EMBL" id="MU853226">
    <property type="protein sequence ID" value="KAK4125089.1"/>
    <property type="molecule type" value="Genomic_DNA"/>
</dbReference>
<evidence type="ECO:0000256" key="2">
    <source>
        <dbReference type="ARBA" id="ARBA00023125"/>
    </source>
</evidence>
<keyword evidence="2 5" id="KW-0238">DNA-binding</keyword>
<keyword evidence="1 5" id="KW-0805">Transcription regulation</keyword>
<accession>A0AAN6U2G8</accession>
<sequence length="302" mass="33633">MSGINQIIQTFEGLGEGDRETTMKALSTMMRVENQRQPAKKKVNGFMGYRAYYSSLFSQLTQKEKSPIMTILWKEDPFHEEWDFMCAVYSAIREFLSDDNVSLQTWIQFAIKHMGIVVREHYLITLGWELIQLNDGSHKLERTSIRSVPSCLQPMNGFGLFMNCLNDGLPVANPLPIIAKLSGLTNDVICINTQLGAAAKPANSMNGFRQFAKTHPQLAMSAIFQVPAAHPLIVQGVTVHDITPMSDLTTTEPFMVQNDDPELDAMLDKIFRGEGDGSIDNPANLGNQFFTMGMGNGTQGFN</sequence>
<evidence type="ECO:0000256" key="3">
    <source>
        <dbReference type="ARBA" id="ARBA00023163"/>
    </source>
</evidence>
<dbReference type="PROSITE" id="PS51325">
    <property type="entry name" value="ALPHA_BOX"/>
    <property type="match status" value="1"/>
</dbReference>
<dbReference type="GeneID" id="87829414"/>
<evidence type="ECO:0000256" key="4">
    <source>
        <dbReference type="ARBA" id="ARBA00023242"/>
    </source>
</evidence>
<proteinExistence type="inferred from homology"/>
<dbReference type="Proteomes" id="UP001302602">
    <property type="component" value="Unassembled WGS sequence"/>
</dbReference>
<name>A0AAN6U2G8_9PEZI</name>
<keyword evidence="8" id="KW-1185">Reference proteome</keyword>
<dbReference type="GO" id="GO:0008301">
    <property type="term" value="F:DNA binding, bending"/>
    <property type="evidence" value="ECO:0007669"/>
    <property type="project" value="InterPro"/>
</dbReference>
<comment type="similarity">
    <text evidence="5">Belongs to the MATALPHA1 family.</text>
</comment>
<dbReference type="GO" id="GO:0005634">
    <property type="term" value="C:nucleus"/>
    <property type="evidence" value="ECO:0007669"/>
    <property type="project" value="UniProtKB-SubCell"/>
</dbReference>
<evidence type="ECO:0000313" key="8">
    <source>
        <dbReference type="Proteomes" id="UP001302602"/>
    </source>
</evidence>
<comment type="subcellular location">
    <subcellularLocation>
        <location evidence="5">Nucleus</location>
    </subcellularLocation>
</comment>
<dbReference type="Pfam" id="PF04769">
    <property type="entry name" value="MATalpha_HMGbox"/>
    <property type="match status" value="1"/>
</dbReference>
<comment type="caution">
    <text evidence="7">The sequence shown here is derived from an EMBL/GenBank/DDBJ whole genome shotgun (WGS) entry which is preliminary data.</text>
</comment>
<keyword evidence="3 5" id="KW-0804">Transcription</keyword>
<dbReference type="GO" id="GO:0045895">
    <property type="term" value="P:positive regulation of mating-type specific transcription, DNA-templated"/>
    <property type="evidence" value="ECO:0007669"/>
    <property type="project" value="InterPro"/>
</dbReference>
<dbReference type="RefSeq" id="XP_062648860.1">
    <property type="nucleotide sequence ID" value="XM_062792645.1"/>
</dbReference>
<keyword evidence="4 5" id="KW-0539">Nucleus</keyword>
<evidence type="ECO:0000259" key="6">
    <source>
        <dbReference type="PROSITE" id="PS51325"/>
    </source>
</evidence>